<dbReference type="InterPro" id="IPR032675">
    <property type="entry name" value="LRR_dom_sf"/>
</dbReference>
<gene>
    <name evidence="1" type="ORF">QCA50_011893</name>
</gene>
<dbReference type="AlphaFoldDB" id="A0AAW0FVY2"/>
<name>A0AAW0FVY2_9APHY</name>
<keyword evidence="2" id="KW-1185">Reference proteome</keyword>
<dbReference type="Proteomes" id="UP001385951">
    <property type="component" value="Unassembled WGS sequence"/>
</dbReference>
<organism evidence="1 2">
    <name type="scientific">Cerrena zonata</name>
    <dbReference type="NCBI Taxonomy" id="2478898"/>
    <lineage>
        <taxon>Eukaryota</taxon>
        <taxon>Fungi</taxon>
        <taxon>Dikarya</taxon>
        <taxon>Basidiomycota</taxon>
        <taxon>Agaricomycotina</taxon>
        <taxon>Agaricomycetes</taxon>
        <taxon>Polyporales</taxon>
        <taxon>Cerrenaceae</taxon>
        <taxon>Cerrena</taxon>
    </lineage>
</organism>
<evidence type="ECO:0000313" key="1">
    <source>
        <dbReference type="EMBL" id="KAK7685056.1"/>
    </source>
</evidence>
<dbReference type="EMBL" id="JASBNA010000022">
    <property type="protein sequence ID" value="KAK7685056.1"/>
    <property type="molecule type" value="Genomic_DNA"/>
</dbReference>
<sequence length="538" mass="61944">MSVTHCVLRNIDILQDILDLLEWDPRDGWSRQGYAALASLARVCKALQDPALTVLWRTVEDLKPLLRMIPDELTKHPTPSSEYENLRLHCYTRYVKMVHFSEYSIDDETSKLPFIYRASRGRPLFPGLQSLTLHVWPITFTEASLLYSYNLREVILSDSPFPPRHPPLQRTWGRLSSWQQQQLCIQLLSRRCPRLCKFYSYLTLNRTELTCLEPIFNLEYLTTLWVDCPEPTAINDVRPLWFVKLSTMDHLSSLWFNVNKFTPDSITAITLGCFSRLRHLEITTNVEMLRLLFNFWYPRSLVSIRIRMTTSDVQWFQLRAGVEQLVSATRSTLKSFYFRPYPTQRTHYDASDLPPILTTFQPLTRIHAIEAFDISWNHPFHVADQDITVLAEAWPALQFLCIRPKVDLDLDSTRPTVKSLAELASRCPRLSHLYLPLILHDLPPLDTLPTTKHRLKEVRFNSVAIGDRPHMEGIAAVLHHLFPLLEPAKLPRDPELNQVMEYIAVLQKEDGAGNGTVSVRDGTIQAKGSTMGCATAKG</sequence>
<evidence type="ECO:0000313" key="2">
    <source>
        <dbReference type="Proteomes" id="UP001385951"/>
    </source>
</evidence>
<proteinExistence type="predicted"/>
<dbReference type="Gene3D" id="3.80.10.10">
    <property type="entry name" value="Ribonuclease Inhibitor"/>
    <property type="match status" value="1"/>
</dbReference>
<comment type="caution">
    <text evidence="1">The sequence shown here is derived from an EMBL/GenBank/DDBJ whole genome shotgun (WGS) entry which is preliminary data.</text>
</comment>
<reference evidence="1 2" key="1">
    <citation type="submission" date="2022-09" db="EMBL/GenBank/DDBJ databases">
        <authorList>
            <person name="Palmer J.M."/>
        </authorList>
    </citation>
    <scope>NUCLEOTIDE SEQUENCE [LARGE SCALE GENOMIC DNA]</scope>
    <source>
        <strain evidence="1 2">DSM 7382</strain>
    </source>
</reference>
<dbReference type="SUPFAM" id="SSF52047">
    <property type="entry name" value="RNI-like"/>
    <property type="match status" value="1"/>
</dbReference>
<accession>A0AAW0FVY2</accession>
<evidence type="ECO:0008006" key="3">
    <source>
        <dbReference type="Google" id="ProtNLM"/>
    </source>
</evidence>
<protein>
    <recommendedName>
        <fullName evidence="3">F-box domain-containing protein</fullName>
    </recommendedName>
</protein>